<dbReference type="Pfam" id="PF03372">
    <property type="entry name" value="Exo_endo_phos"/>
    <property type="match status" value="1"/>
</dbReference>
<reference evidence="1" key="1">
    <citation type="submission" date="2020-04" db="EMBL/GenBank/DDBJ databases">
        <authorList>
            <person name="Alioto T."/>
            <person name="Alioto T."/>
            <person name="Gomez Garrido J."/>
        </authorList>
    </citation>
    <scope>NUCLEOTIDE SEQUENCE</scope>
    <source>
        <strain evidence="1">A484AB</strain>
    </source>
</reference>
<dbReference type="Proteomes" id="UP001152795">
    <property type="component" value="Unassembled WGS sequence"/>
</dbReference>
<dbReference type="PANTHER" id="PTHR46670:SF3">
    <property type="entry name" value="ENDONUCLEASE_EXONUCLEASE_PHOSPHATASE DOMAIN-CONTAINING PROTEIN"/>
    <property type="match status" value="1"/>
</dbReference>
<name>A0A6S7LCW4_PARCT</name>
<dbReference type="InterPro" id="IPR043502">
    <property type="entry name" value="DNA/RNA_pol_sf"/>
</dbReference>
<dbReference type="EMBL" id="CACRXK020021013">
    <property type="protein sequence ID" value="CAB4035392.1"/>
    <property type="molecule type" value="Genomic_DNA"/>
</dbReference>
<evidence type="ECO:0000313" key="1">
    <source>
        <dbReference type="EMBL" id="CAB4035392.1"/>
    </source>
</evidence>
<comment type="caution">
    <text evidence="1">The sequence shown here is derived from an EMBL/GenBank/DDBJ whole genome shotgun (WGS) entry which is preliminary data.</text>
</comment>
<dbReference type="Gene3D" id="3.60.10.10">
    <property type="entry name" value="Endonuclease/exonuclease/phosphatase"/>
    <property type="match status" value="1"/>
</dbReference>
<dbReference type="Pfam" id="PF00078">
    <property type="entry name" value="RVT_1"/>
    <property type="match status" value="1"/>
</dbReference>
<proteinExistence type="predicted"/>
<dbReference type="InterPro" id="IPR000477">
    <property type="entry name" value="RT_dom"/>
</dbReference>
<dbReference type="GO" id="GO:0003824">
    <property type="term" value="F:catalytic activity"/>
    <property type="evidence" value="ECO:0007669"/>
    <property type="project" value="InterPro"/>
</dbReference>
<dbReference type="SUPFAM" id="SSF56219">
    <property type="entry name" value="DNase I-like"/>
    <property type="match status" value="1"/>
</dbReference>
<accession>A0A6S7LCW4</accession>
<gene>
    <name evidence="1" type="ORF">PACLA_8A015428</name>
</gene>
<protein>
    <submittedName>
        <fullName evidence="1">Uncharacterized protein</fullName>
    </submittedName>
</protein>
<dbReference type="PROSITE" id="PS50878">
    <property type="entry name" value="RT_POL"/>
    <property type="match status" value="1"/>
</dbReference>
<dbReference type="SUPFAM" id="SSF56672">
    <property type="entry name" value="DNA/RNA polymerases"/>
    <property type="match status" value="1"/>
</dbReference>
<organism evidence="1 2">
    <name type="scientific">Paramuricea clavata</name>
    <name type="common">Red gorgonian</name>
    <name type="synonym">Violescent sea-whip</name>
    <dbReference type="NCBI Taxonomy" id="317549"/>
    <lineage>
        <taxon>Eukaryota</taxon>
        <taxon>Metazoa</taxon>
        <taxon>Cnidaria</taxon>
        <taxon>Anthozoa</taxon>
        <taxon>Octocorallia</taxon>
        <taxon>Malacalcyonacea</taxon>
        <taxon>Plexauridae</taxon>
        <taxon>Paramuricea</taxon>
    </lineage>
</organism>
<dbReference type="InterPro" id="IPR036691">
    <property type="entry name" value="Endo/exonu/phosph_ase_sf"/>
</dbReference>
<evidence type="ECO:0000313" key="2">
    <source>
        <dbReference type="Proteomes" id="UP001152795"/>
    </source>
</evidence>
<dbReference type="OrthoDB" id="5989487at2759"/>
<sequence length="850" mass="95845">MSGCSLYSYPGKQCYQLQCLHGIVLIRNVASTVKSNLTYGSCRQTRALMKWTKHGCTCLLIPGLDPPLDITIFVDISVNPGPQSVKRNLEENCSMCKEPSLHIASRIATTTYSRADLMSIRVGTRCLVSSFVCYQLKSNGLLRFRGKRAGKRKITTRITLRNQTRFKNNTFLDGNYEYFSHADVTRNKSIGGLVRNYNNLIIVKTSDLPDKNCISDSFYSKFALWNARSLTRKTALVCDYILSEKIDVFVVTETWLKESTRAVADITNTLPDHQLFNKPRIGRGGGVCVILKKGYSVRQLTLPSFRSFEYIALSVSCGSTCLCIVAVYRPPPSKKNGLSADIFFNEFPILIENLAALPGRLLVVGDFNFHLDNVSTNRDAILFLDLLDSNNLIQHVETPTHNRGHLLDLVITRNSDTVISDISSSLQLPSDHAVITGRISVPRPKSTRMFVNHRKLRNIDLCAFAQSICASSIITEPCSDLDSLVHQYNTDLTNVLDMHAPARPRFVTLRPHAPWFDDSLREAKAKKRSYERKYRSSGLEIDKQIFKDYCNGYYRRLNDAKTSYHRNRFSNVDQRSLFREVEKMTSGKRTNIFPSSLVDPADQFLTYFNDKIRNLHSKLCELPVLEPNIHLPPCTCSSSFSSFLPVTETYIKQIVLKSPTKFCELDPIQTVVLKQCLHVVLTPITNIVNLSLGGGSMPDALKVSQLAPVLKKISMDPEDMSSFRPISNLQFISKTIERVASPQLIDYLMENKIYPNLQSAFRKGYSTETALLRVQNDLLEALDSGHQALLVMLDFSAAFDTIDHQILLGRLKSRFGICGTALSWFWSYLTSRTQYVKVNGKTSATTPLLQ</sequence>
<dbReference type="InterPro" id="IPR005135">
    <property type="entry name" value="Endo/exonuclease/phosphatase"/>
</dbReference>
<dbReference type="PANTHER" id="PTHR46670">
    <property type="entry name" value="ENDO/EXONUCLEASE/PHOSPHATASE DOMAIN-CONTAINING PROTEIN"/>
    <property type="match status" value="1"/>
</dbReference>
<keyword evidence="2" id="KW-1185">Reference proteome</keyword>
<dbReference type="AlphaFoldDB" id="A0A6S7LCW4"/>
<feature type="non-terminal residue" evidence="1">
    <location>
        <position position="850"/>
    </location>
</feature>